<feature type="region of interest" description="Disordered" evidence="2">
    <location>
        <begin position="785"/>
        <end position="813"/>
    </location>
</feature>
<feature type="domain" description="Alpha/beta hydrolase fold-3" evidence="3">
    <location>
        <begin position="368"/>
        <end position="418"/>
    </location>
</feature>
<accession>A0A8H7APT6</accession>
<dbReference type="GO" id="GO:0016787">
    <property type="term" value="F:hydrolase activity"/>
    <property type="evidence" value="ECO:0007669"/>
    <property type="project" value="UniProtKB-KW"/>
</dbReference>
<dbReference type="InterPro" id="IPR029058">
    <property type="entry name" value="AB_hydrolase_fold"/>
</dbReference>
<dbReference type="EMBL" id="JAACFV010000007">
    <property type="protein sequence ID" value="KAF7513225.1"/>
    <property type="molecule type" value="Genomic_DNA"/>
</dbReference>
<feature type="compositionally biased region" description="Polar residues" evidence="2">
    <location>
        <begin position="793"/>
        <end position="802"/>
    </location>
</feature>
<evidence type="ECO:0000313" key="4">
    <source>
        <dbReference type="EMBL" id="KAF7513225.1"/>
    </source>
</evidence>
<proteinExistence type="predicted"/>
<dbReference type="AlphaFoldDB" id="A0A8H7APT6"/>
<evidence type="ECO:0000256" key="2">
    <source>
        <dbReference type="SAM" id="MobiDB-lite"/>
    </source>
</evidence>
<evidence type="ECO:0000256" key="1">
    <source>
        <dbReference type="ARBA" id="ARBA00022801"/>
    </source>
</evidence>
<reference evidence="4" key="1">
    <citation type="submission" date="2020-02" db="EMBL/GenBank/DDBJ databases">
        <authorList>
            <person name="Palmer J.M."/>
        </authorList>
    </citation>
    <scope>NUCLEOTIDE SEQUENCE</scope>
    <source>
        <strain evidence="4">EPUS1.4</strain>
        <tissue evidence="4">Thallus</tissue>
    </source>
</reference>
<dbReference type="Proteomes" id="UP000606974">
    <property type="component" value="Unassembled WGS sequence"/>
</dbReference>
<keyword evidence="1" id="KW-0378">Hydrolase</keyword>
<dbReference type="InterPro" id="IPR050300">
    <property type="entry name" value="GDXG_lipolytic_enzyme"/>
</dbReference>
<dbReference type="Gene3D" id="3.40.50.1820">
    <property type="entry name" value="alpha/beta hydrolase"/>
    <property type="match status" value="1"/>
</dbReference>
<dbReference type="PANTHER" id="PTHR48081">
    <property type="entry name" value="AB HYDROLASE SUPERFAMILY PROTEIN C4A8.06C"/>
    <property type="match status" value="1"/>
</dbReference>
<dbReference type="SUPFAM" id="SSF53474">
    <property type="entry name" value="alpha/beta-Hydrolases"/>
    <property type="match status" value="1"/>
</dbReference>
<sequence>MPLNGVTVAAAVAPTVIETYISHYLYRKPLHQKPTAHISYHEGLRLIRAFLEFASHHTVEQVQAFTSQWVPNPRWVKVDQVVIPTDAITKAADTLIGQLGANGVSKVGGCKWWQWRRNDAELRAEWIEMRGDYAERQRSGGKGRRVMLYVHGGAYFFGSVDEHRYQMQRHARKLRARVFAPRYRLAPQFPFPCGLHDCLAAYLYLLMVQEPEEIILAGDSAGGGMIVSMLVTLRDQGLPLPAGAVLISPWTDLTHSFPSVTGESELDYIPARGFMQKPSASWPPPNDDETENVKRGQSAAKDVHEPEAEAVKRFAVRHQTGVETNTTAGLLLASVFDRDGHSADTAPGRGDHLSIELDGKLVVLKDQIQLYTTNQLLSHPLVSPVLQPSLGGLPPLLILTGGGEILRDEQIYLAHKAANPKKYPLSSIYRPELDLNNEILDKYPSTDVQLQVWDDLCHVAPTLSFTRPAKLMYRSVAQFSAWALARAQSRSIEITDDDDVSVISSGSESSSSTVSDPDDTHAQNAVEVAHVGRAGDPLPAFKNHMIRQRVDRHGVIYNMAPESDIPALQMPTLEVGIIKPGPVRKWLAAKKEWDTRYASEKRRVQRKRLQEMKEGGCELFGDGERPPPSALAGRRKKGDKEGKKEKRKRKKSWGMMLWSLWGSKHDESTIKREEEMIGAEEEDDAIAMVTTNSALLREDGVLGNPKTKAERPRATSTGSRPRARRKSTMKSIRSDGENQPSKPRTRRRTVSVSDQGQTEGIVHEFRRNYGMEKNDKADIALDGASNDGFLLSPTYSLGQKTPSPGPGLVTPGP</sequence>
<evidence type="ECO:0000313" key="5">
    <source>
        <dbReference type="Proteomes" id="UP000606974"/>
    </source>
</evidence>
<dbReference type="OrthoDB" id="2336090at2759"/>
<gene>
    <name evidence="4" type="ORF">GJ744_010621</name>
</gene>
<comment type="caution">
    <text evidence="4">The sequence shown here is derived from an EMBL/GenBank/DDBJ whole genome shotgun (WGS) entry which is preliminary data.</text>
</comment>
<dbReference type="InterPro" id="IPR013094">
    <property type="entry name" value="AB_hydrolase_3"/>
</dbReference>
<feature type="domain" description="Alpha/beta hydrolase fold-3" evidence="3">
    <location>
        <begin position="147"/>
        <end position="263"/>
    </location>
</feature>
<dbReference type="Pfam" id="PF07859">
    <property type="entry name" value="Abhydrolase_3"/>
    <property type="match status" value="2"/>
</dbReference>
<keyword evidence="5" id="KW-1185">Reference proteome</keyword>
<protein>
    <recommendedName>
        <fullName evidence="3">Alpha/beta hydrolase fold-3 domain-containing protein</fullName>
    </recommendedName>
</protein>
<feature type="compositionally biased region" description="Low complexity" evidence="2">
    <location>
        <begin position="501"/>
        <end position="515"/>
    </location>
</feature>
<feature type="region of interest" description="Disordered" evidence="2">
    <location>
        <begin position="696"/>
        <end position="763"/>
    </location>
</feature>
<feature type="region of interest" description="Disordered" evidence="2">
    <location>
        <begin position="277"/>
        <end position="306"/>
    </location>
</feature>
<dbReference type="PANTHER" id="PTHR48081:SF19">
    <property type="entry name" value="AB HYDROLASE SUPERFAMILY PROTEIN C4A8.06C"/>
    <property type="match status" value="1"/>
</dbReference>
<evidence type="ECO:0000259" key="3">
    <source>
        <dbReference type="Pfam" id="PF07859"/>
    </source>
</evidence>
<feature type="region of interest" description="Disordered" evidence="2">
    <location>
        <begin position="615"/>
        <end position="651"/>
    </location>
</feature>
<feature type="region of interest" description="Disordered" evidence="2">
    <location>
        <begin position="499"/>
        <end position="520"/>
    </location>
</feature>
<organism evidence="4 5">
    <name type="scientific">Endocarpon pusillum</name>
    <dbReference type="NCBI Taxonomy" id="364733"/>
    <lineage>
        <taxon>Eukaryota</taxon>
        <taxon>Fungi</taxon>
        <taxon>Dikarya</taxon>
        <taxon>Ascomycota</taxon>
        <taxon>Pezizomycotina</taxon>
        <taxon>Eurotiomycetes</taxon>
        <taxon>Chaetothyriomycetidae</taxon>
        <taxon>Verrucariales</taxon>
        <taxon>Verrucariaceae</taxon>
        <taxon>Endocarpon</taxon>
    </lineage>
</organism>
<name>A0A8H7APT6_9EURO</name>